<reference evidence="1" key="1">
    <citation type="submission" date="2018-05" db="EMBL/GenBank/DDBJ databases">
        <authorList>
            <person name="Lanie J.A."/>
            <person name="Ng W.-L."/>
            <person name="Kazmierczak K.M."/>
            <person name="Andrzejewski T.M."/>
            <person name="Davidsen T.M."/>
            <person name="Wayne K.J."/>
            <person name="Tettelin H."/>
            <person name="Glass J.I."/>
            <person name="Rusch D."/>
            <person name="Podicherti R."/>
            <person name="Tsui H.-C.T."/>
            <person name="Winkler M.E."/>
        </authorList>
    </citation>
    <scope>NUCLEOTIDE SEQUENCE</scope>
</reference>
<proteinExistence type="predicted"/>
<dbReference type="EMBL" id="UINC01128335">
    <property type="protein sequence ID" value="SVD08019.1"/>
    <property type="molecule type" value="Genomic_DNA"/>
</dbReference>
<evidence type="ECO:0000313" key="1">
    <source>
        <dbReference type="EMBL" id="SVD08019.1"/>
    </source>
</evidence>
<dbReference type="AlphaFoldDB" id="A0A382SDT5"/>
<organism evidence="1">
    <name type="scientific">marine metagenome</name>
    <dbReference type="NCBI Taxonomy" id="408172"/>
    <lineage>
        <taxon>unclassified sequences</taxon>
        <taxon>metagenomes</taxon>
        <taxon>ecological metagenomes</taxon>
    </lineage>
</organism>
<sequence length="221" mass="23945">MAVFLQRDVVLHITPNTSTGAATAVVYKVPIQEGFSFSQTTNSSEVTLSEMESTVGTSRRGRRMFNDSLAPAEWSFTTYIRPFLSNSSGTKNHASELIYAVEEVLWNALLAKGHPTETTSGGESAKLTQTDTDYTLTTANSNRSALNTMTLEFQFATNQVYKLTKAVVNSANISFDVDGIAQVEWGGFAELIEENTTTLTEVATVSAGNKFFKTSHGLSVG</sequence>
<accession>A0A382SDT5</accession>
<feature type="non-terminal residue" evidence="1">
    <location>
        <position position="221"/>
    </location>
</feature>
<protein>
    <submittedName>
        <fullName evidence="1">Uncharacterized protein</fullName>
    </submittedName>
</protein>
<name>A0A382SDT5_9ZZZZ</name>
<gene>
    <name evidence="1" type="ORF">METZ01_LOCUS360873</name>
</gene>